<name>A0A9W6HWV7_9ACTN</name>
<dbReference type="Proteomes" id="UP001143474">
    <property type="component" value="Unassembled WGS sequence"/>
</dbReference>
<keyword evidence="5" id="KW-1185">Reference proteome</keyword>
<proteinExistence type="predicted"/>
<dbReference type="InterPro" id="IPR027383">
    <property type="entry name" value="Znf_put"/>
</dbReference>
<dbReference type="RefSeq" id="WP_271216052.1">
    <property type="nucleotide sequence ID" value="NZ_BAAAVD010000006.1"/>
</dbReference>
<dbReference type="AlphaFoldDB" id="A0A9W6HWV7"/>
<protein>
    <recommendedName>
        <fullName evidence="3">Putative zinc-finger domain-containing protein</fullName>
    </recommendedName>
</protein>
<organism evidence="4 5">
    <name type="scientific">Streptosporangium carneum</name>
    <dbReference type="NCBI Taxonomy" id="47481"/>
    <lineage>
        <taxon>Bacteria</taxon>
        <taxon>Bacillati</taxon>
        <taxon>Actinomycetota</taxon>
        <taxon>Actinomycetes</taxon>
        <taxon>Streptosporangiales</taxon>
        <taxon>Streptosporangiaceae</taxon>
        <taxon>Streptosporangium</taxon>
    </lineage>
</organism>
<reference evidence="4" key="2">
    <citation type="submission" date="2023-01" db="EMBL/GenBank/DDBJ databases">
        <authorList>
            <person name="Sun Q."/>
            <person name="Evtushenko L."/>
        </authorList>
    </citation>
    <scope>NUCLEOTIDE SEQUENCE</scope>
    <source>
        <strain evidence="4">VKM Ac-2007</strain>
    </source>
</reference>
<accession>A0A9W6HWV7</accession>
<gene>
    <name evidence="4" type="ORF">GCM10017600_09270</name>
</gene>
<feature type="domain" description="Putative zinc-finger" evidence="3">
    <location>
        <begin position="14"/>
        <end position="47"/>
    </location>
</feature>
<sequence>MRRATTRSGRPADCREALELVTGYLDGVLPAGRRRRLEEHLAGCAECPVQLEQIRVTVEILRCFGAGDIPQDTLAKLWAAFARP</sequence>
<keyword evidence="2" id="KW-0804">Transcription</keyword>
<evidence type="ECO:0000256" key="1">
    <source>
        <dbReference type="ARBA" id="ARBA00023015"/>
    </source>
</evidence>
<dbReference type="Gene3D" id="1.10.10.1320">
    <property type="entry name" value="Anti-sigma factor, zinc-finger domain"/>
    <property type="match status" value="1"/>
</dbReference>
<dbReference type="EMBL" id="BSEV01000001">
    <property type="protein sequence ID" value="GLK07522.1"/>
    <property type="molecule type" value="Genomic_DNA"/>
</dbReference>
<comment type="caution">
    <text evidence="4">The sequence shown here is derived from an EMBL/GenBank/DDBJ whole genome shotgun (WGS) entry which is preliminary data.</text>
</comment>
<evidence type="ECO:0000256" key="2">
    <source>
        <dbReference type="ARBA" id="ARBA00023163"/>
    </source>
</evidence>
<evidence type="ECO:0000259" key="3">
    <source>
        <dbReference type="Pfam" id="PF13490"/>
    </source>
</evidence>
<dbReference type="Pfam" id="PF13490">
    <property type="entry name" value="zf-HC2"/>
    <property type="match status" value="1"/>
</dbReference>
<evidence type="ECO:0000313" key="5">
    <source>
        <dbReference type="Proteomes" id="UP001143474"/>
    </source>
</evidence>
<dbReference type="InterPro" id="IPR041916">
    <property type="entry name" value="Anti_sigma_zinc_sf"/>
</dbReference>
<reference evidence="4" key="1">
    <citation type="journal article" date="2014" name="Int. J. Syst. Evol. Microbiol.">
        <title>Complete genome sequence of Corynebacterium casei LMG S-19264T (=DSM 44701T), isolated from a smear-ripened cheese.</title>
        <authorList>
            <consortium name="US DOE Joint Genome Institute (JGI-PGF)"/>
            <person name="Walter F."/>
            <person name="Albersmeier A."/>
            <person name="Kalinowski J."/>
            <person name="Ruckert C."/>
        </authorList>
    </citation>
    <scope>NUCLEOTIDE SEQUENCE</scope>
    <source>
        <strain evidence="4">VKM Ac-2007</strain>
    </source>
</reference>
<keyword evidence="1" id="KW-0805">Transcription regulation</keyword>
<evidence type="ECO:0000313" key="4">
    <source>
        <dbReference type="EMBL" id="GLK07522.1"/>
    </source>
</evidence>